<proteinExistence type="predicted"/>
<evidence type="ECO:0000313" key="3">
    <source>
        <dbReference type="Proteomes" id="UP001500058"/>
    </source>
</evidence>
<feature type="compositionally biased region" description="Polar residues" evidence="1">
    <location>
        <begin position="87"/>
        <end position="97"/>
    </location>
</feature>
<evidence type="ECO:0000313" key="2">
    <source>
        <dbReference type="EMBL" id="GAA2393432.1"/>
    </source>
</evidence>
<keyword evidence="3" id="KW-1185">Reference proteome</keyword>
<sequence length="97" mass="9874">MAQDPARHRAPARLPAVLPVPAPVPRVFRFAFPVPHAWSHSASCSAVPPAGASRPGTNSLPHRLRPPAAGFPAGPGGVGYGPTGQPCTGSPVRTSSQ</sequence>
<name>A0ABP5V6V4_9ACTN</name>
<feature type="region of interest" description="Disordered" evidence="1">
    <location>
        <begin position="43"/>
        <end position="97"/>
    </location>
</feature>
<evidence type="ECO:0008006" key="4">
    <source>
        <dbReference type="Google" id="ProtNLM"/>
    </source>
</evidence>
<dbReference type="EMBL" id="BAAATJ010000005">
    <property type="protein sequence ID" value="GAA2393432.1"/>
    <property type="molecule type" value="Genomic_DNA"/>
</dbReference>
<dbReference type="Proteomes" id="UP001500058">
    <property type="component" value="Unassembled WGS sequence"/>
</dbReference>
<protein>
    <recommendedName>
        <fullName evidence="4">Secreted protein</fullName>
    </recommendedName>
</protein>
<evidence type="ECO:0000256" key="1">
    <source>
        <dbReference type="SAM" id="MobiDB-lite"/>
    </source>
</evidence>
<reference evidence="3" key="1">
    <citation type="journal article" date="2019" name="Int. J. Syst. Evol. Microbiol.">
        <title>The Global Catalogue of Microorganisms (GCM) 10K type strain sequencing project: providing services to taxonomists for standard genome sequencing and annotation.</title>
        <authorList>
            <consortium name="The Broad Institute Genomics Platform"/>
            <consortium name="The Broad Institute Genome Sequencing Center for Infectious Disease"/>
            <person name="Wu L."/>
            <person name="Ma J."/>
        </authorList>
    </citation>
    <scope>NUCLEOTIDE SEQUENCE [LARGE SCALE GENOMIC DNA]</scope>
    <source>
        <strain evidence="3">JCM 6921</strain>
    </source>
</reference>
<accession>A0ABP5V6V4</accession>
<feature type="compositionally biased region" description="Gly residues" evidence="1">
    <location>
        <begin position="73"/>
        <end position="82"/>
    </location>
</feature>
<organism evidence="2 3">
    <name type="scientific">Streptomyces glaucosporus</name>
    <dbReference type="NCBI Taxonomy" id="284044"/>
    <lineage>
        <taxon>Bacteria</taxon>
        <taxon>Bacillati</taxon>
        <taxon>Actinomycetota</taxon>
        <taxon>Actinomycetes</taxon>
        <taxon>Kitasatosporales</taxon>
        <taxon>Streptomycetaceae</taxon>
        <taxon>Streptomyces</taxon>
    </lineage>
</organism>
<comment type="caution">
    <text evidence="2">The sequence shown here is derived from an EMBL/GenBank/DDBJ whole genome shotgun (WGS) entry which is preliminary data.</text>
</comment>
<gene>
    <name evidence="2" type="ORF">GCM10010420_17920</name>
</gene>